<accession>A0A9P5XUI4</accession>
<gene>
    <name evidence="1" type="ORF">BDZ94DRAFT_1179317</name>
</gene>
<dbReference type="OrthoDB" id="432528at2759"/>
<dbReference type="SUPFAM" id="SSF117281">
    <property type="entry name" value="Kelch motif"/>
    <property type="match status" value="1"/>
</dbReference>
<dbReference type="Gene3D" id="2.120.10.80">
    <property type="entry name" value="Kelch-type beta propeller"/>
    <property type="match status" value="2"/>
</dbReference>
<dbReference type="Pfam" id="PF24681">
    <property type="entry name" value="Kelch_KLHDC2_KLHL20_DRC7"/>
    <property type="match status" value="1"/>
</dbReference>
<evidence type="ECO:0000313" key="2">
    <source>
        <dbReference type="Proteomes" id="UP000807353"/>
    </source>
</evidence>
<reference evidence="1" key="1">
    <citation type="submission" date="2020-11" db="EMBL/GenBank/DDBJ databases">
        <authorList>
            <consortium name="DOE Joint Genome Institute"/>
            <person name="Ahrendt S."/>
            <person name="Riley R."/>
            <person name="Andreopoulos W."/>
            <person name="Labutti K."/>
            <person name="Pangilinan J."/>
            <person name="Ruiz-Duenas F.J."/>
            <person name="Barrasa J.M."/>
            <person name="Sanchez-Garcia M."/>
            <person name="Camarero S."/>
            <person name="Miyauchi S."/>
            <person name="Serrano A."/>
            <person name="Linde D."/>
            <person name="Babiker R."/>
            <person name="Drula E."/>
            <person name="Ayuso-Fernandez I."/>
            <person name="Pacheco R."/>
            <person name="Padilla G."/>
            <person name="Ferreira P."/>
            <person name="Barriuso J."/>
            <person name="Kellner H."/>
            <person name="Castanera R."/>
            <person name="Alfaro M."/>
            <person name="Ramirez L."/>
            <person name="Pisabarro A.G."/>
            <person name="Kuo A."/>
            <person name="Tritt A."/>
            <person name="Lipzen A."/>
            <person name="He G."/>
            <person name="Yan M."/>
            <person name="Ng V."/>
            <person name="Cullen D."/>
            <person name="Martin F."/>
            <person name="Rosso M.-N."/>
            <person name="Henrissat B."/>
            <person name="Hibbett D."/>
            <person name="Martinez A.T."/>
            <person name="Grigoriev I.V."/>
        </authorList>
    </citation>
    <scope>NUCLEOTIDE SEQUENCE</scope>
    <source>
        <strain evidence="1">CBS 247.69</strain>
    </source>
</reference>
<proteinExistence type="predicted"/>
<sequence>MVGEDIPLILDPGVRDDVYMSMTPLEQAYLLWCYHGLAKCEYTMGYLQGALRWIEEARAVVLNARFKLKRPLRDWETYNPELFEFTRENLKIQSLAADIFFDLGNTGATMQRLWSAKTNIYDLTKHQKMPINVFAIKFPKLIEMIKLRHPDINHLVGLDMKYPDLCVSGTWQKLRIRNAGGPSKRLDFASFIWDGHLYIAGGRTQSSHGPIHRDFFRLNLETRESWVPLPKYPVNIAATGEFLGWHMVLDSTRARAYLFTGRPTLDFFDLKANRWDCMPTRFKPNNPDDQAAGIKDWPYPKNELRYSTQQLVDGKLYVFGGTHGMLGDGCSLFMVLDLGTKQWTRLSGTVFPGQKGDYSCPGHRQSASSWVDKAGEHIFLLFGECDRMASPTSTKRILVTGYAYDDLWCWNIKTGKWFREKMDGNSPCARTEASCVYHPGLGKAIVFGGYNANVPTDFFVDNNVNRLAFSYYADTFIYDTPTSNEDTSTSEECSQHGPASFRWQQVISHGFPSYRSMAQLNVDPATGKIYLYGGKITNEYIYSRRVSHAFGDLWQLQLTPSRAQPEEAKTDGGRQVEPELVRRCFACGSVGSWKKCGGSCAGQAYFCDSDCLKEGWKDHKRIHKCKPNTSTNSSGS</sequence>
<protein>
    <recommendedName>
        <fullName evidence="3">MYND-type domain-containing protein</fullName>
    </recommendedName>
</protein>
<organism evidence="1 2">
    <name type="scientific">Collybia nuda</name>
    <dbReference type="NCBI Taxonomy" id="64659"/>
    <lineage>
        <taxon>Eukaryota</taxon>
        <taxon>Fungi</taxon>
        <taxon>Dikarya</taxon>
        <taxon>Basidiomycota</taxon>
        <taxon>Agaricomycotina</taxon>
        <taxon>Agaricomycetes</taxon>
        <taxon>Agaricomycetidae</taxon>
        <taxon>Agaricales</taxon>
        <taxon>Tricholomatineae</taxon>
        <taxon>Clitocybaceae</taxon>
        <taxon>Collybia</taxon>
    </lineage>
</organism>
<dbReference type="InterPro" id="IPR015915">
    <property type="entry name" value="Kelch-typ_b-propeller"/>
</dbReference>
<evidence type="ECO:0000313" key="1">
    <source>
        <dbReference type="EMBL" id="KAF9455731.1"/>
    </source>
</evidence>
<comment type="caution">
    <text evidence="1">The sequence shown here is derived from an EMBL/GenBank/DDBJ whole genome shotgun (WGS) entry which is preliminary data.</text>
</comment>
<name>A0A9P5XUI4_9AGAR</name>
<evidence type="ECO:0008006" key="3">
    <source>
        <dbReference type="Google" id="ProtNLM"/>
    </source>
</evidence>
<keyword evidence="2" id="KW-1185">Reference proteome</keyword>
<dbReference type="Proteomes" id="UP000807353">
    <property type="component" value="Unassembled WGS sequence"/>
</dbReference>
<dbReference type="PANTHER" id="PTHR23244">
    <property type="entry name" value="KELCH REPEAT DOMAIN"/>
    <property type="match status" value="1"/>
</dbReference>
<dbReference type="AlphaFoldDB" id="A0A9P5XUI4"/>
<dbReference type="EMBL" id="MU150538">
    <property type="protein sequence ID" value="KAF9455731.1"/>
    <property type="molecule type" value="Genomic_DNA"/>
</dbReference>